<name>A0ABP7QQB6_9BURK</name>
<proteinExistence type="predicted"/>
<dbReference type="RefSeq" id="WP_103044224.1">
    <property type="nucleotide sequence ID" value="NZ_BAABBP010000003.1"/>
</dbReference>
<reference evidence="2" key="1">
    <citation type="journal article" date="2019" name="Int. J. Syst. Evol. Microbiol.">
        <title>The Global Catalogue of Microorganisms (GCM) 10K type strain sequencing project: providing services to taxonomists for standard genome sequencing and annotation.</title>
        <authorList>
            <consortium name="The Broad Institute Genomics Platform"/>
            <consortium name="The Broad Institute Genome Sequencing Center for Infectious Disease"/>
            <person name="Wu L."/>
            <person name="Ma J."/>
        </authorList>
    </citation>
    <scope>NUCLEOTIDE SEQUENCE [LARGE SCALE GENOMIC DNA]</scope>
    <source>
        <strain evidence="2">JCM 17561</strain>
    </source>
</reference>
<evidence type="ECO:0000313" key="1">
    <source>
        <dbReference type="EMBL" id="GAA3985193.1"/>
    </source>
</evidence>
<keyword evidence="2" id="KW-1185">Reference proteome</keyword>
<organism evidence="1 2">
    <name type="scientific">Comamonas faecalis</name>
    <dbReference type="NCBI Taxonomy" id="1387849"/>
    <lineage>
        <taxon>Bacteria</taxon>
        <taxon>Pseudomonadati</taxon>
        <taxon>Pseudomonadota</taxon>
        <taxon>Betaproteobacteria</taxon>
        <taxon>Burkholderiales</taxon>
        <taxon>Comamonadaceae</taxon>
        <taxon>Comamonas</taxon>
    </lineage>
</organism>
<comment type="caution">
    <text evidence="1">The sequence shown here is derived from an EMBL/GenBank/DDBJ whole genome shotgun (WGS) entry which is preliminary data.</text>
</comment>
<dbReference type="EMBL" id="BAABBP010000003">
    <property type="protein sequence ID" value="GAA3985193.1"/>
    <property type="molecule type" value="Genomic_DNA"/>
</dbReference>
<dbReference type="Proteomes" id="UP001501627">
    <property type="component" value="Unassembled WGS sequence"/>
</dbReference>
<evidence type="ECO:0000313" key="2">
    <source>
        <dbReference type="Proteomes" id="UP001501627"/>
    </source>
</evidence>
<accession>A0ABP7QQB6</accession>
<gene>
    <name evidence="1" type="ORF">GCM10022279_05450</name>
</gene>
<protein>
    <submittedName>
        <fullName evidence="1">Uncharacterized protein</fullName>
    </submittedName>
</protein>
<sequence length="1577" mass="173248">MAIQTIVWTALPHGWDAQGRPRLSIVVAPRLRPQKESEHHLGAPAYSDFHNWPKTLDGLALGLCIGGKVFPVERQGQTDAALWDALLGPDTPVAGFVFTDMSRVNLRSFSVRNVQGFVRQHYGRLATQSPTELPTLLPWSQAHPGLQDMLTDLGTRVERTNLGRQPLYTMAPGLDRFFGPAGEKNVEQQINRQVFGPEGRYRAPRVGIDGKVDASGGEFTIRVLPTDWQDPVLNRPDAPLMAQFRSAAEYDLYQANRFYRRRPATPAEQALRRPSFEGVAPAPEEPEYDFHRIIASYADTPALLRALGLVIDVVLPADNPIAAALRQEKEATGELGVQLISWPGHDSKSDRYPQTAWQATAERFVTRSRTSDHADGLLALAEAHDRTLESNRKLRSDFDVFQLDVDGAGLKSVNFGLTAQNLLARSFAPGSHGEVTYTTGDRQGLAALRSGGLGISRHGRAAQVATTAAATALKNKAIETSAAESERIVLYAEDVLRGYRVDVQPQDGAWHSLCARVGDYRLARTGQALAFGPDEGYVKGASTSGDGGDDHYLHEALFRWTGWSLVAERPGRTIAAVQEEGSGLQGEAVQSVDAVASQGNGLVARFRAAPGSLPRLRFGWSYRLRARVVDLAGNSLQPDDASLRKSKNEQATEAVSYLRLEPVDPPALVHARRVSEGESLERLVLRSNAGVSPRDYLQTPDFAEAVQLDVSADFEYLATCERHLVPPKASQLQCEQHGLFDEAIGSGDADRVKTAYAIAAREAGTLYDKLPGSQVELVTPASVDAAAQTKDVPPRLPDAQHPTGERLVGGQYVVHRQDQVITPYLPDPLAAGVAIHGATNADMQRIGITQPMELGPDALVVLGPNQQLVLLVRYAKAWPDSTGLRIVLAERDDPASLAEESCFEEPLGAQDLPQWDAAQRVLTLFVRKGHVARLRYASFVHPQRMQQLALPHWAASSGLQQVIALHALLGLHWMVTPNRPLVLVHATQQPICTPRIDKIQVHREAGDSFADLDAFVQLHGPSSGKVEVEAEWDEWIDDPSQPGPQRRTQVRAVLAEIALPENHDNTFYLAAQAQAQRPPAGNAGGGKGDRALGNRHELGDTRFRLVRYRLRATTRFREYLPPALYAQTELVTRAGPFALQRRALLGADTDPGAPVLFDVEGAQPQGVALLSSAAPDVPVVIYTVPTLGWQRDLAPGQAQRTSERLGGGLRVYLDRPWFSSGDGELLGVVLQPEGQRFGALAPELQPYVTQWGLDPMFDSALPKEASQARHFTAQVASASVELLELPGRQVLVVGHRVQWDAQRRLWFADIELDVGNSYMPFVRLSLVRWQPQSLDRLSVSRTVLTEFAQLLAHRRAVLRQGAAGAWDMALYGPVPAQGPMRLYNDSPHLNISLQPQPGSEIEGGRNRVELVLQERDAKLDSDLAWSDVAVLADGQALPPGQQPERVPGVVIVPPRLPLPRLPDLFAQPAQAPQVVAPTQVTRQSRLGEALRFDTSIELQRQPGAITDLDRFKDLFDLAVWRASFQLPADQGKAPRRLVIREFERYYTDRFVAETAGGRKLQRRVVEERLVYTEFFPL</sequence>